<dbReference type="Pfam" id="PF03636">
    <property type="entry name" value="Glyco_hydro_65N"/>
    <property type="match status" value="1"/>
</dbReference>
<dbReference type="GO" id="GO:0005993">
    <property type="term" value="P:trehalose catabolic process"/>
    <property type="evidence" value="ECO:0007669"/>
    <property type="project" value="TreeGrafter"/>
</dbReference>
<dbReference type="InterPro" id="IPR011013">
    <property type="entry name" value="Gal_mutarotase_sf_dom"/>
</dbReference>
<dbReference type="InterPro" id="IPR029058">
    <property type="entry name" value="AB_hydrolase_fold"/>
</dbReference>
<accession>A0A364L9M3</accession>
<dbReference type="STRING" id="1196081.A0A364L9M3"/>
<comment type="caution">
    <text evidence="9">The sequence shown here is derived from an EMBL/GenBank/DDBJ whole genome shotgun (WGS) entry which is preliminary data.</text>
</comment>
<dbReference type="GO" id="GO:0009277">
    <property type="term" value="C:fungal-type cell wall"/>
    <property type="evidence" value="ECO:0007669"/>
    <property type="project" value="TreeGrafter"/>
</dbReference>
<dbReference type="PANTHER" id="PTHR11051">
    <property type="entry name" value="GLYCOSYL HYDROLASE-RELATED"/>
    <property type="match status" value="1"/>
</dbReference>
<evidence type="ECO:0000256" key="5">
    <source>
        <dbReference type="ARBA" id="ARBA00023180"/>
    </source>
</evidence>
<feature type="domain" description="Serine hydrolase" evidence="8">
    <location>
        <begin position="1"/>
        <end position="132"/>
    </location>
</feature>
<evidence type="ECO:0000256" key="3">
    <source>
        <dbReference type="ARBA" id="ARBA00012757"/>
    </source>
</evidence>
<dbReference type="EMBL" id="MIKG01000019">
    <property type="protein sequence ID" value="RAO72514.1"/>
    <property type="molecule type" value="Genomic_DNA"/>
</dbReference>
<feature type="domain" description="Glycoside hydrolase family 65 N-terminal" evidence="7">
    <location>
        <begin position="241"/>
        <end position="533"/>
    </location>
</feature>
<dbReference type="SUPFAM" id="SSF74650">
    <property type="entry name" value="Galactose mutarotase-like"/>
    <property type="match status" value="1"/>
</dbReference>
<name>A0A364L9M3_TALAM</name>
<keyword evidence="4" id="KW-0378">Hydrolase</keyword>
<dbReference type="Proteomes" id="UP000249363">
    <property type="component" value="Unassembled WGS sequence"/>
</dbReference>
<dbReference type="InterPro" id="IPR037018">
    <property type="entry name" value="GH65_N"/>
</dbReference>
<evidence type="ECO:0000259" key="8">
    <source>
        <dbReference type="Pfam" id="PF03959"/>
    </source>
</evidence>
<dbReference type="Gene3D" id="2.60.120.260">
    <property type="entry name" value="Galactose-binding domain-like"/>
    <property type="match status" value="1"/>
</dbReference>
<dbReference type="InterPro" id="IPR008928">
    <property type="entry name" value="6-hairpin_glycosidase_sf"/>
</dbReference>
<dbReference type="GO" id="GO:0004555">
    <property type="term" value="F:alpha,alpha-trehalase activity"/>
    <property type="evidence" value="ECO:0007669"/>
    <property type="project" value="UniProtKB-EC"/>
</dbReference>
<evidence type="ECO:0000256" key="4">
    <source>
        <dbReference type="ARBA" id="ARBA00022801"/>
    </source>
</evidence>
<dbReference type="RefSeq" id="XP_040737028.1">
    <property type="nucleotide sequence ID" value="XM_040881341.1"/>
</dbReference>
<evidence type="ECO:0000313" key="9">
    <source>
        <dbReference type="EMBL" id="RAO72514.1"/>
    </source>
</evidence>
<gene>
    <name evidence="9" type="ORF">BHQ10_008526</name>
</gene>
<dbReference type="FunFam" id="1.50.10.10:FF:000032">
    <property type="entry name" value="Vacuolar acid trehalase"/>
    <property type="match status" value="1"/>
</dbReference>
<dbReference type="OrthoDB" id="200349at2759"/>
<comment type="catalytic activity">
    <reaction evidence="1">
        <text>alpha,alpha-trehalose + H2O = alpha-D-glucose + beta-D-glucose</text>
        <dbReference type="Rhea" id="RHEA:32675"/>
        <dbReference type="ChEBI" id="CHEBI:15377"/>
        <dbReference type="ChEBI" id="CHEBI:15903"/>
        <dbReference type="ChEBI" id="CHEBI:16551"/>
        <dbReference type="ChEBI" id="CHEBI:17925"/>
        <dbReference type="EC" id="3.2.1.28"/>
    </reaction>
</comment>
<dbReference type="GO" id="GO:0030246">
    <property type="term" value="F:carbohydrate binding"/>
    <property type="evidence" value="ECO:0007669"/>
    <property type="project" value="InterPro"/>
</dbReference>
<evidence type="ECO:0000256" key="2">
    <source>
        <dbReference type="ARBA" id="ARBA00006768"/>
    </source>
</evidence>
<evidence type="ECO:0000313" key="10">
    <source>
        <dbReference type="Proteomes" id="UP000249363"/>
    </source>
</evidence>
<dbReference type="InterPro" id="IPR005196">
    <property type="entry name" value="Glyco_hydro_65_N"/>
</dbReference>
<dbReference type="InterPro" id="IPR005645">
    <property type="entry name" value="FSH-like_dom"/>
</dbReference>
<dbReference type="Gene3D" id="3.40.50.1820">
    <property type="entry name" value="alpha/beta hydrolase"/>
    <property type="match status" value="1"/>
</dbReference>
<dbReference type="Gene3D" id="1.50.10.10">
    <property type="match status" value="1"/>
</dbReference>
<keyword evidence="10" id="KW-1185">Reference proteome</keyword>
<evidence type="ECO:0000259" key="6">
    <source>
        <dbReference type="Pfam" id="PF03632"/>
    </source>
</evidence>
<dbReference type="InterPro" id="IPR012341">
    <property type="entry name" value="6hp_glycosidase-like_sf"/>
</dbReference>
<reference evidence="9 10" key="1">
    <citation type="journal article" date="2017" name="Biotechnol. Biofuels">
        <title>Differential beta-glucosidase expression as a function of carbon source availability in Talaromyces amestolkiae: a genomic and proteomic approach.</title>
        <authorList>
            <person name="de Eugenio L.I."/>
            <person name="Mendez-Liter J.A."/>
            <person name="Nieto-Dominguez M."/>
            <person name="Alonso L."/>
            <person name="Gil-Munoz J."/>
            <person name="Barriuso J."/>
            <person name="Prieto A."/>
            <person name="Martinez M.J."/>
        </authorList>
    </citation>
    <scope>NUCLEOTIDE SEQUENCE [LARGE SCALE GENOMIC DNA]</scope>
    <source>
        <strain evidence="9 10">CIB</strain>
    </source>
</reference>
<dbReference type="SUPFAM" id="SSF48208">
    <property type="entry name" value="Six-hairpin glycosidases"/>
    <property type="match status" value="1"/>
</dbReference>
<feature type="domain" description="Glycoside hydrolase family 65 central catalytic" evidence="6">
    <location>
        <begin position="590"/>
        <end position="814"/>
    </location>
</feature>
<dbReference type="Pfam" id="PF03959">
    <property type="entry name" value="FSH1"/>
    <property type="match status" value="1"/>
</dbReference>
<evidence type="ECO:0000256" key="1">
    <source>
        <dbReference type="ARBA" id="ARBA00001576"/>
    </source>
</evidence>
<dbReference type="PANTHER" id="PTHR11051:SF8">
    <property type="entry name" value="PROTEIN-GLUCOSYLGALACTOSYLHYDROXYLYSINE GLUCOSIDASE"/>
    <property type="match status" value="1"/>
</dbReference>
<sequence>MRILCLHGRGSNNEIFKLQTAAIRADLHDMEFEFVQGTVLHTEGNWSLYTTAASDLPLYGYYNPLSAQSVLETEESLLELIEKEGPFDGVLGYSAGASLAGQIICSDFEKHPFKSPDERPFRFACFINAISPLKAFRLEDELVKDGVIEVDSVTNPVVKAALDEYLRPSATRARKSFHKRADMPDSDAIRQEVESLQTRLLEDDYAFHWDPWLGNNEGLKSSSLPNTHDWGWILETNEFVPNQYQRTPYVANGYIGQRLPAEGVGYWIDMNEDGEYVNNCGPGFTEEHSKTNSLTGKPYIAWPLDQPRATFGTVAGFWNLQARTKHVLLPDNLKRGGESVISGIPDWTGLVLTTSDGQFYAPGVEKDAVTRFYQSLSIRNGLVHTNVTWSPTDGLQYQLNFTVLAHRTRPNVGIVRLDLSANRKTNCSIIDVLDGAGAVRARFNDKAFETADNAIWTSVKPIGIDYKTAHVYSTVEYESPDTEILDHVDQTRKDATRSPWVSRNSSTIAQSWDLFLDNKKSVTLYKYVGIASDDAFPHTTYETAMKSALEAKATGWNSLLEEHELAWDNIWESADIIISGDNKLQTSVRASLFHILSSLKSENEAGSGNSDNSITVGGLSSDSYAGLVFWDADTWVYPSILALHPSHASTINNYRSRLLPQAIQNARFYNYSGALYPWTSGRFGNCTGTGVCKDYQYHLNTDIALAHWQYFQSTRDFSWLREKGWAIIKNVADMFAAYVVLNETTKEYETILLGEPDEFAYFKNNGAYTNAGIKKLFGEIGPAAANAANQPIPHNWSTIAENIRIPIDHKENITLGFDGMQGDWKVKQASVALLNYPLEYQTTEENTRNDIAYYSSVNTADGPAMTWSIFAISEAQLQKSGCAAYTYLLRSGEPYFRPPFYQFSETAVDNYENSDGFNPAFPFGLYPAFPFLTGAGGYLQVFTHGLTGMRPHLDHLFFDPTLPPQIPDGVIIKGVKWQGASFEISIQLEYTTITREEMSAPADKVPANIRIAKQNPSHGDYKLLAGETLKIPTRRPDQKDTTYNGGVNLALCKPVDVNTGLPETQEQRWVFGHYPASIVDGSNATVWQPLGPKRASVSISLGRKVNVTEMIVNWGSTPARGFTIHGHEGDGIQKTTSLLYETDQVEISAPFNASDIYEVKIREGNTTIVQLPDVVEVTAISLTIEGTQGEEQRLGATVAELIIF</sequence>
<keyword evidence="5" id="KW-0325">Glycoprotein</keyword>
<dbReference type="AlphaFoldDB" id="A0A364L9M3"/>
<organism evidence="9 10">
    <name type="scientific">Talaromyces amestolkiae</name>
    <dbReference type="NCBI Taxonomy" id="1196081"/>
    <lineage>
        <taxon>Eukaryota</taxon>
        <taxon>Fungi</taxon>
        <taxon>Dikarya</taxon>
        <taxon>Ascomycota</taxon>
        <taxon>Pezizomycotina</taxon>
        <taxon>Eurotiomycetes</taxon>
        <taxon>Eurotiomycetidae</taxon>
        <taxon>Eurotiales</taxon>
        <taxon>Trichocomaceae</taxon>
        <taxon>Talaromyces</taxon>
        <taxon>Talaromyces sect. Talaromyces</taxon>
    </lineage>
</organism>
<dbReference type="InterPro" id="IPR005195">
    <property type="entry name" value="Glyco_hydro_65_M"/>
</dbReference>
<dbReference type="Pfam" id="PF03632">
    <property type="entry name" value="Glyco_hydro_65m"/>
    <property type="match status" value="1"/>
</dbReference>
<protein>
    <recommendedName>
        <fullName evidence="3">alpha,alpha-trehalase</fullName>
        <ecNumber evidence="3">3.2.1.28</ecNumber>
    </recommendedName>
</protein>
<dbReference type="GeneID" id="63797740"/>
<dbReference type="Gene3D" id="2.70.98.40">
    <property type="entry name" value="Glycoside hydrolase, family 65, N-terminal domain"/>
    <property type="match status" value="1"/>
</dbReference>
<dbReference type="EC" id="3.2.1.28" evidence="3"/>
<evidence type="ECO:0000259" key="7">
    <source>
        <dbReference type="Pfam" id="PF03636"/>
    </source>
</evidence>
<proteinExistence type="inferred from homology"/>
<comment type="similarity">
    <text evidence="2">Belongs to the glycosyl hydrolase 65 family.</text>
</comment>